<dbReference type="InterPro" id="IPR001138">
    <property type="entry name" value="Zn2Cys6_DnaBD"/>
</dbReference>
<evidence type="ECO:0000313" key="6">
    <source>
        <dbReference type="EMBL" id="KAG6378829.1"/>
    </source>
</evidence>
<dbReference type="GO" id="GO:0000981">
    <property type="term" value="F:DNA-binding transcription factor activity, RNA polymerase II-specific"/>
    <property type="evidence" value="ECO:0007669"/>
    <property type="project" value="InterPro"/>
</dbReference>
<comment type="subcellular location">
    <subcellularLocation>
        <location evidence="1">Nucleus</location>
    </subcellularLocation>
</comment>
<keyword evidence="7" id="KW-1185">Reference proteome</keyword>
<dbReference type="CDD" id="cd00067">
    <property type="entry name" value="GAL4"/>
    <property type="match status" value="1"/>
</dbReference>
<name>A0A8I2YTB2_9AGAM</name>
<dbReference type="PROSITE" id="PS50048">
    <property type="entry name" value="ZN2_CY6_FUNGAL_2"/>
    <property type="match status" value="1"/>
</dbReference>
<dbReference type="GO" id="GO:0006351">
    <property type="term" value="P:DNA-templated transcription"/>
    <property type="evidence" value="ECO:0007669"/>
    <property type="project" value="InterPro"/>
</dbReference>
<dbReference type="EMBL" id="JAGFBS010000006">
    <property type="protein sequence ID" value="KAG6378829.1"/>
    <property type="molecule type" value="Genomic_DNA"/>
</dbReference>
<feature type="domain" description="Zn(2)-C6 fungal-type" evidence="5">
    <location>
        <begin position="38"/>
        <end position="67"/>
    </location>
</feature>
<protein>
    <submittedName>
        <fullName evidence="6">Fungal-specific transcription factor domain-containing protein</fullName>
    </submittedName>
</protein>
<dbReference type="OrthoDB" id="424974at2759"/>
<evidence type="ECO:0000256" key="3">
    <source>
        <dbReference type="ARBA" id="ARBA00023242"/>
    </source>
</evidence>
<dbReference type="PROSITE" id="PS00463">
    <property type="entry name" value="ZN2_CY6_FUNGAL_1"/>
    <property type="match status" value="1"/>
</dbReference>
<dbReference type="InterPro" id="IPR050613">
    <property type="entry name" value="Sec_Metabolite_Reg"/>
</dbReference>
<dbReference type="SUPFAM" id="SSF57701">
    <property type="entry name" value="Zn2/Cys6 DNA-binding domain"/>
    <property type="match status" value="1"/>
</dbReference>
<reference evidence="6" key="1">
    <citation type="submission" date="2021-03" db="EMBL/GenBank/DDBJ databases">
        <title>Evolutionary innovations through gain and loss of genes in the ectomycorrhizal Boletales.</title>
        <authorList>
            <person name="Wu G."/>
            <person name="Miyauchi S."/>
            <person name="Morin E."/>
            <person name="Yang Z.-L."/>
            <person name="Xu J."/>
            <person name="Martin F.M."/>
        </authorList>
    </citation>
    <scope>NUCLEOTIDE SEQUENCE</scope>
    <source>
        <strain evidence="6">BR01</strain>
    </source>
</reference>
<proteinExistence type="predicted"/>
<evidence type="ECO:0000256" key="2">
    <source>
        <dbReference type="ARBA" id="ARBA00022723"/>
    </source>
</evidence>
<evidence type="ECO:0000256" key="1">
    <source>
        <dbReference type="ARBA" id="ARBA00004123"/>
    </source>
</evidence>
<keyword evidence="3" id="KW-0539">Nucleus</keyword>
<feature type="region of interest" description="Disordered" evidence="4">
    <location>
        <begin position="730"/>
        <end position="768"/>
    </location>
</feature>
<dbReference type="AlphaFoldDB" id="A0A8I2YTB2"/>
<dbReference type="PANTHER" id="PTHR31001">
    <property type="entry name" value="UNCHARACTERIZED TRANSCRIPTIONAL REGULATORY PROTEIN"/>
    <property type="match status" value="1"/>
</dbReference>
<dbReference type="PANTHER" id="PTHR31001:SF56">
    <property type="entry name" value="ZN(2)-C6 FUNGAL-TYPE DOMAIN-CONTAINING PROTEIN"/>
    <property type="match status" value="1"/>
</dbReference>
<dbReference type="GO" id="GO:0005634">
    <property type="term" value="C:nucleus"/>
    <property type="evidence" value="ECO:0007669"/>
    <property type="project" value="UniProtKB-SubCell"/>
</dbReference>
<dbReference type="SMART" id="SM00906">
    <property type="entry name" value="Fungal_trans"/>
    <property type="match status" value="1"/>
</dbReference>
<sequence>MPVDTSKGIALNVSRRHFLRKVSTEEDMERKRARGEISCAECRRLKLKCDKKLPCGSCVRRGCPTICPNGSPNVGIRFVLADTDHLHHKIAEMGHRIHSLEDALAIFQAGVSSDVHPLLTEELLAIKYGLESPTREASRDHQTVPVNGSGTLTITERGDSQYFGRTAGSEAGAELDGSGPELSSVPIDDLPQISSEISRLASILPFNIAGISDENKQTALFHALLDLLPEYPRATTLCETYLENSAWVFRPITREELIDELLAPVYALAQDRNKEVLEDKARNEISPHALAVLYMVFAHGALTDLTLPPYNAEAENYFHLGRLALSLHPVFELPTTRTLQALCLMAIYYGNHGRHPTLDSAWSIMAVANKLAQSIGLHRDPARFNMNPKAIQRRRSLFWELLTADMFHSMTLGRPPSISLSYVDCEFPEDDTTTINDKGEVEMGCKAFCVFHWKYSFAKDVFIPVVELTLTATPPTYATILELDRKVREKVLPPSLNLYRSSSIDEYTTPTSYVRGRMLFQFRTTSMISNLGLDSLYSTHALAMLYIHRSFFVQAMLDYPSNPLRSPFAPSFLAAYRCASVIIKTSAMNFQKYPDLFSRFWYALESSTVRCRSVRSFAISPELMSYGQIIVGTIATRAPSSTMAPAAQLELDLALNLFRSGAVVSPRAKSGLAVLMHLKAKARQAQGQLPVNRAGSLSTCPTTLLPETGVDELAVFGGQTQILVSRILSQQSRRKAQGSSPSISVSAASSPSTTPEESHTPSDPVPEVHPSLVEYLSMLPPPTVPSPPAIGACSVSTQLNFDQKFAFQSDMFTHGLPAMTSGLSSQQTFGSTSSPSAFDEQFMRDFADADLFGSSSSAEAIAHRFDNIELFMTSESGIDERWLVLMQDVLNPPIS</sequence>
<dbReference type="Gene3D" id="4.10.240.10">
    <property type="entry name" value="Zn(2)-C6 fungal-type DNA-binding domain"/>
    <property type="match status" value="1"/>
</dbReference>
<organism evidence="6 7">
    <name type="scientific">Boletus reticuloceps</name>
    <dbReference type="NCBI Taxonomy" id="495285"/>
    <lineage>
        <taxon>Eukaryota</taxon>
        <taxon>Fungi</taxon>
        <taxon>Dikarya</taxon>
        <taxon>Basidiomycota</taxon>
        <taxon>Agaricomycotina</taxon>
        <taxon>Agaricomycetes</taxon>
        <taxon>Agaricomycetidae</taxon>
        <taxon>Boletales</taxon>
        <taxon>Boletineae</taxon>
        <taxon>Boletaceae</taxon>
        <taxon>Boletoideae</taxon>
        <taxon>Boletus</taxon>
    </lineage>
</organism>
<accession>A0A8I2YTB2</accession>
<comment type="caution">
    <text evidence="6">The sequence shown here is derived from an EMBL/GenBank/DDBJ whole genome shotgun (WGS) entry which is preliminary data.</text>
</comment>
<evidence type="ECO:0000313" key="7">
    <source>
        <dbReference type="Proteomes" id="UP000683000"/>
    </source>
</evidence>
<dbReference type="InterPro" id="IPR007219">
    <property type="entry name" value="XnlR_reg_dom"/>
</dbReference>
<dbReference type="GO" id="GO:0003677">
    <property type="term" value="F:DNA binding"/>
    <property type="evidence" value="ECO:0007669"/>
    <property type="project" value="InterPro"/>
</dbReference>
<dbReference type="CDD" id="cd12148">
    <property type="entry name" value="fungal_TF_MHR"/>
    <property type="match status" value="1"/>
</dbReference>
<dbReference type="Proteomes" id="UP000683000">
    <property type="component" value="Unassembled WGS sequence"/>
</dbReference>
<dbReference type="InterPro" id="IPR036864">
    <property type="entry name" value="Zn2-C6_fun-type_DNA-bd_sf"/>
</dbReference>
<dbReference type="GO" id="GO:0008270">
    <property type="term" value="F:zinc ion binding"/>
    <property type="evidence" value="ECO:0007669"/>
    <property type="project" value="InterPro"/>
</dbReference>
<dbReference type="Pfam" id="PF00172">
    <property type="entry name" value="Zn_clus"/>
    <property type="match status" value="1"/>
</dbReference>
<evidence type="ECO:0000259" key="5">
    <source>
        <dbReference type="PROSITE" id="PS50048"/>
    </source>
</evidence>
<dbReference type="Pfam" id="PF04082">
    <property type="entry name" value="Fungal_trans"/>
    <property type="match status" value="1"/>
</dbReference>
<keyword evidence="2" id="KW-0479">Metal-binding</keyword>
<feature type="compositionally biased region" description="Low complexity" evidence="4">
    <location>
        <begin position="739"/>
        <end position="755"/>
    </location>
</feature>
<evidence type="ECO:0000256" key="4">
    <source>
        <dbReference type="SAM" id="MobiDB-lite"/>
    </source>
</evidence>
<gene>
    <name evidence="6" type="ORF">JVT61DRAFT_13109</name>
</gene>